<feature type="domain" description="Integrase catalytic" evidence="1">
    <location>
        <begin position="133"/>
        <end position="321"/>
    </location>
</feature>
<gene>
    <name evidence="2" type="ORF">CO179_01470</name>
</gene>
<dbReference type="SUPFAM" id="SSF53098">
    <property type="entry name" value="Ribonuclease H-like"/>
    <property type="match status" value="1"/>
</dbReference>
<name>A0A2M7X3K3_UNCKA</name>
<evidence type="ECO:0000313" key="3">
    <source>
        <dbReference type="Proteomes" id="UP000231195"/>
    </source>
</evidence>
<dbReference type="InterPro" id="IPR002197">
    <property type="entry name" value="HTH_Fis"/>
</dbReference>
<dbReference type="EMBL" id="PFWZ01000061">
    <property type="protein sequence ID" value="PJA40755.1"/>
    <property type="molecule type" value="Genomic_DNA"/>
</dbReference>
<comment type="caution">
    <text evidence="2">The sequence shown here is derived from an EMBL/GenBank/DDBJ whole genome shotgun (WGS) entry which is preliminary data.</text>
</comment>
<dbReference type="InterPro" id="IPR001584">
    <property type="entry name" value="Integrase_cat-core"/>
</dbReference>
<proteinExistence type="predicted"/>
<evidence type="ECO:0000259" key="1">
    <source>
        <dbReference type="PROSITE" id="PS50994"/>
    </source>
</evidence>
<organism evidence="2 3">
    <name type="scientific">candidate division WWE3 bacterium CG_4_9_14_3_um_filter_39_7</name>
    <dbReference type="NCBI Taxonomy" id="1975080"/>
    <lineage>
        <taxon>Bacteria</taxon>
        <taxon>Katanobacteria</taxon>
    </lineage>
</organism>
<dbReference type="GO" id="GO:0015074">
    <property type="term" value="P:DNA integration"/>
    <property type="evidence" value="ECO:0007669"/>
    <property type="project" value="InterPro"/>
</dbReference>
<dbReference type="Pfam" id="PF02954">
    <property type="entry name" value="HTH_8"/>
    <property type="match status" value="1"/>
</dbReference>
<reference evidence="3" key="1">
    <citation type="submission" date="2017-09" db="EMBL/GenBank/DDBJ databases">
        <title>Depth-based differentiation of microbial function through sediment-hosted aquifers and enrichment of novel symbionts in the deep terrestrial subsurface.</title>
        <authorList>
            <person name="Probst A.J."/>
            <person name="Ladd B."/>
            <person name="Jarett J.K."/>
            <person name="Geller-Mcgrath D.E."/>
            <person name="Sieber C.M.K."/>
            <person name="Emerson J.B."/>
            <person name="Anantharaman K."/>
            <person name="Thomas B.C."/>
            <person name="Malmstrom R."/>
            <person name="Stieglmeier M."/>
            <person name="Klingl A."/>
            <person name="Woyke T."/>
            <person name="Ryan C.M."/>
            <person name="Banfield J.F."/>
        </authorList>
    </citation>
    <scope>NUCLEOTIDE SEQUENCE [LARGE SCALE GENOMIC DNA]</scope>
</reference>
<dbReference type="PROSITE" id="PS50994">
    <property type="entry name" value="INTEGRASE"/>
    <property type="match status" value="1"/>
</dbReference>
<dbReference type="InterPro" id="IPR012337">
    <property type="entry name" value="RNaseH-like_sf"/>
</dbReference>
<accession>A0A2M7X3K3</accession>
<dbReference type="Gene3D" id="3.30.420.10">
    <property type="entry name" value="Ribonuclease H-like superfamily/Ribonuclease H"/>
    <property type="match status" value="1"/>
</dbReference>
<dbReference type="Proteomes" id="UP000231195">
    <property type="component" value="Unassembled WGS sequence"/>
</dbReference>
<dbReference type="InterPro" id="IPR036397">
    <property type="entry name" value="RNaseH_sf"/>
</dbReference>
<dbReference type="GO" id="GO:0043565">
    <property type="term" value="F:sequence-specific DNA binding"/>
    <property type="evidence" value="ECO:0007669"/>
    <property type="project" value="InterPro"/>
</dbReference>
<protein>
    <submittedName>
        <fullName evidence="2">IS481 family transposase</fullName>
    </submittedName>
</protein>
<dbReference type="Gene3D" id="1.10.10.60">
    <property type="entry name" value="Homeodomain-like"/>
    <property type="match status" value="1"/>
</dbReference>
<dbReference type="AlphaFoldDB" id="A0A2M7X3K3"/>
<sequence length="353" mass="41351">MITYHEIRQLSERKAREVILTILKKKRGNISATARTLKIQRRTVRRARDGLREDLSRRPHNSPNKTETFLEQLTVQEGRITGYRYRRLAGLLYDKYGLTIAEETVKAILRRNAVPRKYVRTANKRQRPLYDYEALSPFAEMQLDTKHILDLNALPREVYAHILRYKLPLYEWNIIDAATRIRFTAYSHELSSTFGWLFIFIVIHWLRAHNIRHHIHIQADNGSEFCSSSKQKEETLNTLLKPMNASFTSIPAGKKYLQGIVENSHRHDDEQFLSIHPTRVRSTHGFIQKAQRWQDTWNTARRSWGIGMNGLTPVSKLKQKDDLLSSHLVQFPVFLMEDILKSTGSYVPTNYQN</sequence>
<evidence type="ECO:0000313" key="2">
    <source>
        <dbReference type="EMBL" id="PJA40755.1"/>
    </source>
</evidence>